<feature type="region of interest" description="Disordered" evidence="1">
    <location>
        <begin position="229"/>
        <end position="255"/>
    </location>
</feature>
<accession>A0AAD4WUJ2</accession>
<dbReference type="InterPro" id="IPR043502">
    <property type="entry name" value="DNA/RNA_pol_sf"/>
</dbReference>
<dbReference type="EMBL" id="JAJFAZ020000001">
    <property type="protein sequence ID" value="KAI5349571.1"/>
    <property type="molecule type" value="Genomic_DNA"/>
</dbReference>
<organism evidence="2 3">
    <name type="scientific">Prunus dulcis</name>
    <name type="common">Almond</name>
    <name type="synonym">Amygdalus dulcis</name>
    <dbReference type="NCBI Taxonomy" id="3755"/>
    <lineage>
        <taxon>Eukaryota</taxon>
        <taxon>Viridiplantae</taxon>
        <taxon>Streptophyta</taxon>
        <taxon>Embryophyta</taxon>
        <taxon>Tracheophyta</taxon>
        <taxon>Spermatophyta</taxon>
        <taxon>Magnoliopsida</taxon>
        <taxon>eudicotyledons</taxon>
        <taxon>Gunneridae</taxon>
        <taxon>Pentapetalae</taxon>
        <taxon>rosids</taxon>
        <taxon>fabids</taxon>
        <taxon>Rosales</taxon>
        <taxon>Rosaceae</taxon>
        <taxon>Amygdaloideae</taxon>
        <taxon>Amygdaleae</taxon>
        <taxon>Prunus</taxon>
    </lineage>
</organism>
<dbReference type="PANTHER" id="PTHR11439">
    <property type="entry name" value="GAG-POL-RELATED RETROTRANSPOSON"/>
    <property type="match status" value="1"/>
</dbReference>
<comment type="caution">
    <text evidence="2">The sequence shown here is derived from an EMBL/GenBank/DDBJ whole genome shotgun (WGS) entry which is preliminary data.</text>
</comment>
<dbReference type="CDD" id="cd09272">
    <property type="entry name" value="RNase_HI_RT_Ty1"/>
    <property type="match status" value="1"/>
</dbReference>
<name>A0AAD4WUJ2_PRUDU</name>
<feature type="compositionally biased region" description="Basic and acidic residues" evidence="1">
    <location>
        <begin position="234"/>
        <end position="243"/>
    </location>
</feature>
<dbReference type="Proteomes" id="UP001054821">
    <property type="component" value="Chromosome 1"/>
</dbReference>
<reference evidence="2 3" key="1">
    <citation type="journal article" date="2022" name="G3 (Bethesda)">
        <title>Whole-genome sequence and methylome profiling of the almond [Prunus dulcis (Mill.) D.A. Webb] cultivar 'Nonpareil'.</title>
        <authorList>
            <person name="D'Amico-Willman K.M."/>
            <person name="Ouma W.Z."/>
            <person name="Meulia T."/>
            <person name="Sideli G.M."/>
            <person name="Gradziel T.M."/>
            <person name="Fresnedo-Ramirez J."/>
        </authorList>
    </citation>
    <scope>NUCLEOTIDE SEQUENCE [LARGE SCALE GENOMIC DNA]</scope>
    <source>
        <strain evidence="2">Clone GOH B32 T37-40</strain>
    </source>
</reference>
<dbReference type="PANTHER" id="PTHR11439:SF455">
    <property type="entry name" value="RLK (RECEPTOR-LIKE PROTEIN KINASE) 8, PUTATIVE-RELATED"/>
    <property type="match status" value="1"/>
</dbReference>
<evidence type="ECO:0000256" key="1">
    <source>
        <dbReference type="SAM" id="MobiDB-lite"/>
    </source>
</evidence>
<gene>
    <name evidence="2" type="ORF">L3X38_002459</name>
</gene>
<protein>
    <recommendedName>
        <fullName evidence="4">Transposable element protein</fullName>
    </recommendedName>
</protein>
<evidence type="ECO:0000313" key="3">
    <source>
        <dbReference type="Proteomes" id="UP001054821"/>
    </source>
</evidence>
<evidence type="ECO:0000313" key="2">
    <source>
        <dbReference type="EMBL" id="KAI5349571.1"/>
    </source>
</evidence>
<sequence>MVGGLQYLTLSRPDISFAVNQVCQFMHNPRTSHLQVVKRIFRYIKGTLEQGLIFHQSTDFSLRSFSDADWAGSVDDRRSTTGACVFLGPNLLTWTAKKQSTVSRSSIEAEYRALAHTAAELRWFCYLFRELGIPLRSAPCIYVDNLSALYMAANPIFHARTRHIEIDYHFVRELVARKALCTSYVPSSHQLADIFTKGLGRARFSLLKSKLNLRVAPLSLREGKENITPVHPRKSVDFPKSDLTDSSSQDQRHIS</sequence>
<proteinExistence type="predicted"/>
<dbReference type="AlphaFoldDB" id="A0AAD4WUJ2"/>
<evidence type="ECO:0008006" key="4">
    <source>
        <dbReference type="Google" id="ProtNLM"/>
    </source>
</evidence>
<keyword evidence="3" id="KW-1185">Reference proteome</keyword>
<dbReference type="SUPFAM" id="SSF56672">
    <property type="entry name" value="DNA/RNA polymerases"/>
    <property type="match status" value="1"/>
</dbReference>